<dbReference type="Gene3D" id="1.10.10.10">
    <property type="entry name" value="Winged helix-like DNA-binding domain superfamily/Winged helix DNA-binding domain"/>
    <property type="match status" value="1"/>
</dbReference>
<dbReference type="PRINTS" id="PR00778">
    <property type="entry name" value="HTHARSR"/>
</dbReference>
<dbReference type="InterPro" id="IPR001845">
    <property type="entry name" value="HTH_ArsR_DNA-bd_dom"/>
</dbReference>
<organism evidence="5 6">
    <name type="scientific">Methanococcoides methylutens</name>
    <dbReference type="NCBI Taxonomy" id="2226"/>
    <lineage>
        <taxon>Archaea</taxon>
        <taxon>Methanobacteriati</taxon>
        <taxon>Methanobacteriota</taxon>
        <taxon>Stenosarchaea group</taxon>
        <taxon>Methanomicrobia</taxon>
        <taxon>Methanosarcinales</taxon>
        <taxon>Methanosarcinaceae</taxon>
        <taxon>Methanococcoides</taxon>
    </lineage>
</organism>
<evidence type="ECO:0000259" key="4">
    <source>
        <dbReference type="PROSITE" id="PS50987"/>
    </source>
</evidence>
<dbReference type="AlphaFoldDB" id="A0A099T2R5"/>
<dbReference type="PANTHER" id="PTHR43132:SF2">
    <property type="entry name" value="ARSENICAL RESISTANCE OPERON REPRESSOR ARSR-RELATED"/>
    <property type="match status" value="1"/>
</dbReference>
<dbReference type="CDD" id="cd00090">
    <property type="entry name" value="HTH_ARSR"/>
    <property type="match status" value="1"/>
</dbReference>
<keyword evidence="1" id="KW-0805">Transcription regulation</keyword>
<dbReference type="GO" id="GO:0003700">
    <property type="term" value="F:DNA-binding transcription factor activity"/>
    <property type="evidence" value="ECO:0007669"/>
    <property type="project" value="InterPro"/>
</dbReference>
<dbReference type="GeneID" id="69199435"/>
<name>A0A099T2R5_METMT</name>
<evidence type="ECO:0000256" key="3">
    <source>
        <dbReference type="ARBA" id="ARBA00023163"/>
    </source>
</evidence>
<evidence type="ECO:0000313" key="6">
    <source>
        <dbReference type="Proteomes" id="UP000029859"/>
    </source>
</evidence>
<dbReference type="GO" id="GO:0003677">
    <property type="term" value="F:DNA binding"/>
    <property type="evidence" value="ECO:0007669"/>
    <property type="project" value="UniProtKB-KW"/>
</dbReference>
<gene>
    <name evidence="5" type="ORF">LI82_01655</name>
</gene>
<dbReference type="InterPro" id="IPR011991">
    <property type="entry name" value="ArsR-like_HTH"/>
</dbReference>
<evidence type="ECO:0000256" key="1">
    <source>
        <dbReference type="ARBA" id="ARBA00023015"/>
    </source>
</evidence>
<dbReference type="Proteomes" id="UP000029859">
    <property type="component" value="Unassembled WGS sequence"/>
</dbReference>
<dbReference type="EMBL" id="JRHO01000005">
    <property type="protein sequence ID" value="KGK99485.1"/>
    <property type="molecule type" value="Genomic_DNA"/>
</dbReference>
<dbReference type="PANTHER" id="PTHR43132">
    <property type="entry name" value="ARSENICAL RESISTANCE OPERON REPRESSOR ARSR-RELATED"/>
    <property type="match status" value="1"/>
</dbReference>
<dbReference type="NCBIfam" id="NF033788">
    <property type="entry name" value="HTH_metalloreg"/>
    <property type="match status" value="1"/>
</dbReference>
<dbReference type="InterPro" id="IPR051011">
    <property type="entry name" value="Metal_resp_trans_reg"/>
</dbReference>
<proteinExistence type="predicted"/>
<accession>A0A099T2R5</accession>
<dbReference type="PROSITE" id="PS50987">
    <property type="entry name" value="HTH_ARSR_2"/>
    <property type="match status" value="1"/>
</dbReference>
<evidence type="ECO:0000256" key="2">
    <source>
        <dbReference type="ARBA" id="ARBA00023125"/>
    </source>
</evidence>
<dbReference type="InterPro" id="IPR036388">
    <property type="entry name" value="WH-like_DNA-bd_sf"/>
</dbReference>
<reference evidence="5 6" key="1">
    <citation type="submission" date="2014-09" db="EMBL/GenBank/DDBJ databases">
        <title>Draft genome sequence of an obligately methylotrophic methanogen, Methanococcoides methylutens, isolated from marine sediment.</title>
        <authorList>
            <person name="Guan Y."/>
            <person name="Ngugi D.K."/>
            <person name="Blom J."/>
            <person name="Ali S."/>
            <person name="Ferry J.G."/>
            <person name="Stingl U."/>
        </authorList>
    </citation>
    <scope>NUCLEOTIDE SEQUENCE [LARGE SCALE GENOMIC DNA]</scope>
    <source>
        <strain evidence="5 6">DSM 2657</strain>
    </source>
</reference>
<comment type="caution">
    <text evidence="5">The sequence shown here is derived from an EMBL/GenBank/DDBJ whole genome shotgun (WGS) entry which is preliminary data.</text>
</comment>
<dbReference type="Pfam" id="PF01022">
    <property type="entry name" value="HTH_5"/>
    <property type="match status" value="1"/>
</dbReference>
<dbReference type="SUPFAM" id="SSF46785">
    <property type="entry name" value="Winged helix' DNA-binding domain"/>
    <property type="match status" value="1"/>
</dbReference>
<protein>
    <submittedName>
        <fullName evidence="5">ArsR family transcriptional regulator</fullName>
    </submittedName>
</protein>
<dbReference type="RefSeq" id="WP_048193221.1">
    <property type="nucleotide sequence ID" value="NZ_CAAGSM010000007.1"/>
</dbReference>
<feature type="domain" description="HTH arsR-type" evidence="4">
    <location>
        <begin position="25"/>
        <end position="110"/>
    </location>
</feature>
<keyword evidence="2" id="KW-0238">DNA-binding</keyword>
<sequence>MIIPEPIENEVKLLGGTEGIALRIADDDKIARQSGIHHALSSSIRLKILNLVLVQPLCVCLIKDITNMPDSKLSYHLSILVDNGLIRREKSGNWIIYHPTEEGRKYKVEP</sequence>
<dbReference type="InterPro" id="IPR036390">
    <property type="entry name" value="WH_DNA-bd_sf"/>
</dbReference>
<keyword evidence="3" id="KW-0804">Transcription</keyword>
<keyword evidence="6" id="KW-1185">Reference proteome</keyword>
<dbReference type="OrthoDB" id="46231at2157"/>
<dbReference type="SMART" id="SM00418">
    <property type="entry name" value="HTH_ARSR"/>
    <property type="match status" value="1"/>
</dbReference>
<evidence type="ECO:0000313" key="5">
    <source>
        <dbReference type="EMBL" id="KGK99485.1"/>
    </source>
</evidence>